<dbReference type="PANTHER" id="PTHR11732">
    <property type="entry name" value="ALDO/KETO REDUCTASE"/>
    <property type="match status" value="1"/>
</dbReference>
<evidence type="ECO:0000256" key="1">
    <source>
        <dbReference type="ARBA" id="ARBA00023002"/>
    </source>
</evidence>
<feature type="active site" description="Proton donor" evidence="2">
    <location>
        <position position="56"/>
    </location>
</feature>
<dbReference type="PROSITE" id="PS00798">
    <property type="entry name" value="ALDOKETO_REDUCTASE_1"/>
    <property type="match status" value="1"/>
</dbReference>
<keyword evidence="1" id="KW-0560">Oxidoreductase</keyword>
<dbReference type="GO" id="GO:0016616">
    <property type="term" value="F:oxidoreductase activity, acting on the CH-OH group of donors, NAD or NADP as acceptor"/>
    <property type="evidence" value="ECO:0007669"/>
    <property type="project" value="UniProtKB-ARBA"/>
</dbReference>
<evidence type="ECO:0000313" key="7">
    <source>
        <dbReference type="Proteomes" id="UP000095085"/>
    </source>
</evidence>
<dbReference type="InterPro" id="IPR023210">
    <property type="entry name" value="NADP_OxRdtase_dom"/>
</dbReference>
<dbReference type="PRINTS" id="PR00069">
    <property type="entry name" value="ALDKETRDTASE"/>
</dbReference>
<dbReference type="AlphaFoldDB" id="A0A1E4RKA1"/>
<dbReference type="Proteomes" id="UP000095085">
    <property type="component" value="Unassembled WGS sequence"/>
</dbReference>
<dbReference type="RefSeq" id="XP_020076779.1">
    <property type="nucleotide sequence ID" value="XM_020221068.1"/>
</dbReference>
<organism evidence="6 7">
    <name type="scientific">Hyphopichia burtonii NRRL Y-1933</name>
    <dbReference type="NCBI Taxonomy" id="984485"/>
    <lineage>
        <taxon>Eukaryota</taxon>
        <taxon>Fungi</taxon>
        <taxon>Dikarya</taxon>
        <taxon>Ascomycota</taxon>
        <taxon>Saccharomycotina</taxon>
        <taxon>Pichiomycetes</taxon>
        <taxon>Debaryomycetaceae</taxon>
        <taxon>Hyphopichia</taxon>
    </lineage>
</organism>
<dbReference type="GeneID" id="30995618"/>
<evidence type="ECO:0000259" key="5">
    <source>
        <dbReference type="Pfam" id="PF00248"/>
    </source>
</evidence>
<evidence type="ECO:0000313" key="6">
    <source>
        <dbReference type="EMBL" id="ODV67712.1"/>
    </source>
</evidence>
<dbReference type="OrthoDB" id="416253at2759"/>
<dbReference type="PIRSF" id="PIRSF000097">
    <property type="entry name" value="AKR"/>
    <property type="match status" value="1"/>
</dbReference>
<dbReference type="InterPro" id="IPR018170">
    <property type="entry name" value="Aldo/ket_reductase_CS"/>
</dbReference>
<gene>
    <name evidence="6" type="ORF">HYPBUDRAFT_152533</name>
</gene>
<name>A0A1E4RKA1_9ASCO</name>
<feature type="site" description="Lowers pKa of active site Tyr" evidence="4">
    <location>
        <position position="84"/>
    </location>
</feature>
<dbReference type="InterPro" id="IPR036812">
    <property type="entry name" value="NAD(P)_OxRdtase_dom_sf"/>
</dbReference>
<feature type="binding site" evidence="3">
    <location>
        <position position="115"/>
    </location>
    <ligand>
        <name>substrate</name>
    </ligand>
</feature>
<dbReference type="EMBL" id="KV454540">
    <property type="protein sequence ID" value="ODV67712.1"/>
    <property type="molecule type" value="Genomic_DNA"/>
</dbReference>
<dbReference type="Pfam" id="PF00248">
    <property type="entry name" value="Aldo_ket_red"/>
    <property type="match status" value="1"/>
</dbReference>
<evidence type="ECO:0000256" key="2">
    <source>
        <dbReference type="PIRSR" id="PIRSR000097-1"/>
    </source>
</evidence>
<proteinExistence type="predicted"/>
<sequence>MSQKLATEIDLPLNDGHRIPALAIGTLPPDLPQRVTAQVITAVKAGYRHIDTAWYYGTEKYVGEALKHLFAEGYKREDLFITTKVWHSFWHSPEKSLDKSLSDLGISYVDLLLQHWPVCSHGDENGLPAEPMEGDYVKYDDDPVTGTKFIDFYNAIEDIKLNTNKVKSVGISNYSIPKLKQLLPKVKKFVPAVNQIELSPHLPQKDLTDFCDQHKIIVSAYSPVGGTGAPVVKDPYVVELATKYGVEPNDITNAYHILNNRVSIPRSFNHDRIKKAIILPRLSKDELDSLYKLGEENPRRYTNDPWGYGLGFRWWDGDTLSKEFD</sequence>
<dbReference type="Gene3D" id="3.20.20.100">
    <property type="entry name" value="NADP-dependent oxidoreductase domain"/>
    <property type="match status" value="1"/>
</dbReference>
<protein>
    <submittedName>
        <fullName evidence="6">Aldo/keto reductase</fullName>
    </submittedName>
</protein>
<dbReference type="STRING" id="984485.A0A1E4RKA1"/>
<evidence type="ECO:0000256" key="4">
    <source>
        <dbReference type="PIRSR" id="PIRSR000097-3"/>
    </source>
</evidence>
<dbReference type="InterPro" id="IPR020471">
    <property type="entry name" value="AKR"/>
</dbReference>
<feature type="domain" description="NADP-dependent oxidoreductase" evidence="5">
    <location>
        <begin position="37"/>
        <end position="289"/>
    </location>
</feature>
<dbReference type="SUPFAM" id="SSF51430">
    <property type="entry name" value="NAD(P)-linked oxidoreductase"/>
    <property type="match status" value="1"/>
</dbReference>
<reference evidence="7" key="1">
    <citation type="submission" date="2016-05" db="EMBL/GenBank/DDBJ databases">
        <title>Comparative genomics of biotechnologically important yeasts.</title>
        <authorList>
            <consortium name="DOE Joint Genome Institute"/>
            <person name="Riley R."/>
            <person name="Haridas S."/>
            <person name="Wolfe K.H."/>
            <person name="Lopes M.R."/>
            <person name="Hittinger C.T."/>
            <person name="Goker M."/>
            <person name="Salamov A."/>
            <person name="Wisecaver J."/>
            <person name="Long T.M."/>
            <person name="Aerts A.L."/>
            <person name="Barry K."/>
            <person name="Choi C."/>
            <person name="Clum A."/>
            <person name="Coughlan A.Y."/>
            <person name="Deshpande S."/>
            <person name="Douglass A.P."/>
            <person name="Hanson S.J."/>
            <person name="Klenk H.-P."/>
            <person name="Labutti K."/>
            <person name="Lapidus A."/>
            <person name="Lindquist E."/>
            <person name="Lipzen A."/>
            <person name="Meier-Kolthoff J.P."/>
            <person name="Ohm R.A."/>
            <person name="Otillar R.P."/>
            <person name="Pangilinan J."/>
            <person name="Peng Y."/>
            <person name="Rokas A."/>
            <person name="Rosa C.A."/>
            <person name="Scheuner C."/>
            <person name="Sibirny A.A."/>
            <person name="Slot J.C."/>
            <person name="Stielow J.B."/>
            <person name="Sun H."/>
            <person name="Kurtzman C.P."/>
            <person name="Blackwell M."/>
            <person name="Grigoriev I.V."/>
            <person name="Jeffries T.W."/>
        </authorList>
    </citation>
    <scope>NUCLEOTIDE SEQUENCE [LARGE SCALE GENOMIC DNA]</scope>
    <source>
        <strain evidence="7">NRRL Y-1933</strain>
    </source>
</reference>
<evidence type="ECO:0000256" key="3">
    <source>
        <dbReference type="PIRSR" id="PIRSR000097-2"/>
    </source>
</evidence>
<keyword evidence="7" id="KW-1185">Reference proteome</keyword>
<accession>A0A1E4RKA1</accession>